<evidence type="ECO:0000313" key="11">
    <source>
        <dbReference type="EMBL" id="OMJ26852.1"/>
    </source>
</evidence>
<accession>A0A1R1YIX0</accession>
<dbReference type="EMBL" id="LSSM01001316">
    <property type="protein sequence ID" value="OMJ26852.1"/>
    <property type="molecule type" value="Genomic_DNA"/>
</dbReference>
<comment type="subcellular location">
    <subcellularLocation>
        <location evidence="1">Membrane</location>
        <topology evidence="1">Multi-pass membrane protein</topology>
    </subcellularLocation>
</comment>
<evidence type="ECO:0000256" key="6">
    <source>
        <dbReference type="ARBA" id="ARBA00022989"/>
    </source>
</evidence>
<dbReference type="GO" id="GO:0046513">
    <property type="term" value="P:ceramide biosynthetic process"/>
    <property type="evidence" value="ECO:0007669"/>
    <property type="project" value="TreeGrafter"/>
</dbReference>
<dbReference type="PANTHER" id="PTHR21290:SF25">
    <property type="entry name" value="SPHINGOMYELIN SYNTHASE-RELATED PROTEIN 1"/>
    <property type="match status" value="1"/>
</dbReference>
<evidence type="ECO:0000256" key="8">
    <source>
        <dbReference type="ARBA" id="ARBA00023136"/>
    </source>
</evidence>
<feature type="transmembrane region" description="Helical" evidence="9">
    <location>
        <begin position="201"/>
        <end position="222"/>
    </location>
</feature>
<keyword evidence="3 11" id="KW-0808">Transferase</keyword>
<comment type="caution">
    <text evidence="11">The sequence shown here is derived from an EMBL/GenBank/DDBJ whole genome shotgun (WGS) entry which is preliminary data.</text>
</comment>
<dbReference type="GO" id="GO:0005886">
    <property type="term" value="C:plasma membrane"/>
    <property type="evidence" value="ECO:0007669"/>
    <property type="project" value="TreeGrafter"/>
</dbReference>
<keyword evidence="12" id="KW-1185">Reference proteome</keyword>
<dbReference type="GO" id="GO:0005789">
    <property type="term" value="C:endoplasmic reticulum membrane"/>
    <property type="evidence" value="ECO:0007669"/>
    <property type="project" value="TreeGrafter"/>
</dbReference>
<dbReference type="GO" id="GO:0033188">
    <property type="term" value="F:sphingomyelin synthase activity"/>
    <property type="evidence" value="ECO:0007669"/>
    <property type="project" value="TreeGrafter"/>
</dbReference>
<dbReference type="OrthoDB" id="422827at2759"/>
<dbReference type="GO" id="GO:0000139">
    <property type="term" value="C:Golgi membrane"/>
    <property type="evidence" value="ECO:0007669"/>
    <property type="project" value="TreeGrafter"/>
</dbReference>
<feature type="transmembrane region" description="Helical" evidence="9">
    <location>
        <begin position="99"/>
        <end position="120"/>
    </location>
</feature>
<feature type="domain" description="Sphingomyelin synthase-like" evidence="10">
    <location>
        <begin position="174"/>
        <end position="245"/>
    </location>
</feature>
<dbReference type="PANTHER" id="PTHR21290">
    <property type="entry name" value="SPHINGOMYELIN SYNTHETASE"/>
    <property type="match status" value="1"/>
</dbReference>
<evidence type="ECO:0000256" key="4">
    <source>
        <dbReference type="ARBA" id="ARBA00022692"/>
    </source>
</evidence>
<feature type="transmembrane region" description="Helical" evidence="9">
    <location>
        <begin position="31"/>
        <end position="56"/>
    </location>
</feature>
<evidence type="ECO:0000256" key="3">
    <source>
        <dbReference type="ARBA" id="ARBA00022679"/>
    </source>
</evidence>
<evidence type="ECO:0000256" key="1">
    <source>
        <dbReference type="ARBA" id="ARBA00004141"/>
    </source>
</evidence>
<evidence type="ECO:0000256" key="5">
    <source>
        <dbReference type="ARBA" id="ARBA00022919"/>
    </source>
</evidence>
<keyword evidence="7" id="KW-0443">Lipid metabolism</keyword>
<dbReference type="Proteomes" id="UP000187429">
    <property type="component" value="Unassembled WGS sequence"/>
</dbReference>
<feature type="transmembrane region" description="Helical" evidence="9">
    <location>
        <begin position="234"/>
        <end position="252"/>
    </location>
</feature>
<protein>
    <submittedName>
        <fullName evidence="11">Phosphatidylinositol:ceramide inositolphosphotransferase</fullName>
    </submittedName>
</protein>
<dbReference type="AlphaFoldDB" id="A0A1R1YIX0"/>
<evidence type="ECO:0000313" key="12">
    <source>
        <dbReference type="Proteomes" id="UP000187429"/>
    </source>
</evidence>
<sequence>MNLSNLPKKIYNFIKNRCIVHWKINKRDLRVIVPVVVIFGLAYQFNVPSHIFIYLYPTAQYFNVLANVASKRSKIVYDSLGFRFVLPDVGFEIIKKTSMLWYTDFCVTLMIIFAVLNLLIYDRPWRYFCRFLLAWSIALMLRITTVATTSVPDPRLDCEFITGNPFTSVALHRCGDAIYSGHSTVYAICFMSLVSFSPRNIYGRIATALIGAFALSGSIIIIANRAHYTIDVLIAWYISIGSWYFVGYFWYWHVTKKGRFTSIEFPFGIGKHHLDDSELTVQNRLISLGLDSDGNRVDYANIISNLNHEKINHDEGSPGAESSADRTVSIINHL</sequence>
<evidence type="ECO:0000259" key="10">
    <source>
        <dbReference type="Pfam" id="PF14360"/>
    </source>
</evidence>
<comment type="similarity">
    <text evidence="2">Belongs to the sphingomyelin synthase family.</text>
</comment>
<organism evidence="11 12">
    <name type="scientific">Smittium culicis</name>
    <dbReference type="NCBI Taxonomy" id="133412"/>
    <lineage>
        <taxon>Eukaryota</taxon>
        <taxon>Fungi</taxon>
        <taxon>Fungi incertae sedis</taxon>
        <taxon>Zoopagomycota</taxon>
        <taxon>Kickxellomycotina</taxon>
        <taxon>Harpellomycetes</taxon>
        <taxon>Harpellales</taxon>
        <taxon>Legeriomycetaceae</taxon>
        <taxon>Smittium</taxon>
    </lineage>
</organism>
<keyword evidence="4 9" id="KW-0812">Transmembrane</keyword>
<feature type="transmembrane region" description="Helical" evidence="9">
    <location>
        <begin position="177"/>
        <end position="194"/>
    </location>
</feature>
<proteinExistence type="inferred from homology"/>
<reference evidence="12" key="1">
    <citation type="submission" date="2017-01" db="EMBL/GenBank/DDBJ databases">
        <authorList>
            <person name="Wang Y."/>
            <person name="White M."/>
            <person name="Kvist S."/>
            <person name="Moncalvo J.-M."/>
        </authorList>
    </citation>
    <scope>NUCLEOTIDE SEQUENCE [LARGE SCALE GENOMIC DNA]</scope>
    <source>
        <strain evidence="12">ID-206-W2</strain>
    </source>
</reference>
<evidence type="ECO:0000256" key="2">
    <source>
        <dbReference type="ARBA" id="ARBA00005441"/>
    </source>
</evidence>
<dbReference type="GO" id="GO:0047493">
    <property type="term" value="F:ceramide cholinephosphotransferase activity"/>
    <property type="evidence" value="ECO:0007669"/>
    <property type="project" value="TreeGrafter"/>
</dbReference>
<keyword evidence="6 9" id="KW-1133">Transmembrane helix</keyword>
<feature type="transmembrane region" description="Helical" evidence="9">
    <location>
        <begin position="127"/>
        <end position="147"/>
    </location>
</feature>
<gene>
    <name evidence="11" type="ORF">AYI69_g3728</name>
</gene>
<evidence type="ECO:0000256" key="7">
    <source>
        <dbReference type="ARBA" id="ARBA00023098"/>
    </source>
</evidence>
<keyword evidence="8 9" id="KW-0472">Membrane</keyword>
<dbReference type="InterPro" id="IPR025749">
    <property type="entry name" value="Sphingomyelin_synth-like_dom"/>
</dbReference>
<dbReference type="CDD" id="cd01610">
    <property type="entry name" value="PAP2_like"/>
    <property type="match status" value="1"/>
</dbReference>
<keyword evidence="5" id="KW-0746">Sphingolipid metabolism</keyword>
<evidence type="ECO:0000256" key="9">
    <source>
        <dbReference type="SAM" id="Phobius"/>
    </source>
</evidence>
<dbReference type="Pfam" id="PF14360">
    <property type="entry name" value="PAP2_C"/>
    <property type="match status" value="1"/>
</dbReference>
<dbReference type="InterPro" id="IPR045221">
    <property type="entry name" value="Sphingomyelin_synth-like"/>
</dbReference>
<name>A0A1R1YIX0_9FUNG</name>